<sequence>MVSALLASICLLPGVVLALTRLWTCIFSRYFTLPLETVETDYTTVKGTSAPIIICSFEPPFYRDAKLSPY</sequence>
<dbReference type="AlphaFoldDB" id="A0A023FZP2"/>
<organism evidence="1">
    <name type="scientific">Amblyomma triste</name>
    <name type="common">Neotropical tick</name>
    <dbReference type="NCBI Taxonomy" id="251400"/>
    <lineage>
        <taxon>Eukaryota</taxon>
        <taxon>Metazoa</taxon>
        <taxon>Ecdysozoa</taxon>
        <taxon>Arthropoda</taxon>
        <taxon>Chelicerata</taxon>
        <taxon>Arachnida</taxon>
        <taxon>Acari</taxon>
        <taxon>Parasitiformes</taxon>
        <taxon>Ixodida</taxon>
        <taxon>Ixodoidea</taxon>
        <taxon>Ixodidae</taxon>
        <taxon>Amblyomminae</taxon>
        <taxon>Amblyomma</taxon>
    </lineage>
</organism>
<proteinExistence type="evidence at transcript level"/>
<protein>
    <submittedName>
        <fullName evidence="1">Putative secreted protein</fullName>
    </submittedName>
</protein>
<accession>A0A023FZP2</accession>
<name>A0A023FZP2_AMBTT</name>
<evidence type="ECO:0000313" key="1">
    <source>
        <dbReference type="EMBL" id="JAC27356.1"/>
    </source>
</evidence>
<reference evidence="1" key="1">
    <citation type="submission" date="2014-03" db="EMBL/GenBank/DDBJ databases">
        <title>The sialotranscriptome of Amblyomma triste, Amblyomma parvum and Amblyomma cajennense ticks, uncovered by 454-based RNA-seq.</title>
        <authorList>
            <person name="Garcia G.R."/>
            <person name="Gardinassi L.G."/>
            <person name="Ribeiro J.M."/>
            <person name="Anatriello E."/>
            <person name="Ferreira B.R."/>
            <person name="Moreira H.N."/>
            <person name="Mafra C."/>
            <person name="Olegario M.M."/>
            <person name="Szabo P.J."/>
            <person name="Miranda-Santos I.K."/>
            <person name="Maruyama S.R."/>
        </authorList>
    </citation>
    <scope>NUCLEOTIDE SEQUENCE</scope>
    <source>
        <strain evidence="1">Mato Grasso do Sul</strain>
        <tissue evidence="1">Salivary glands</tissue>
    </source>
</reference>
<dbReference type="EMBL" id="GBBM01008062">
    <property type="protein sequence ID" value="JAC27356.1"/>
    <property type="molecule type" value="mRNA"/>
</dbReference>